<reference evidence="2 3" key="1">
    <citation type="journal article" date="2015" name="Genome Biol. Evol.">
        <title>Comparative Genomics of a Bacterivorous Green Alga Reveals Evolutionary Causalities and Consequences of Phago-Mixotrophic Mode of Nutrition.</title>
        <authorList>
            <person name="Burns J.A."/>
            <person name="Paasch A."/>
            <person name="Narechania A."/>
            <person name="Kim E."/>
        </authorList>
    </citation>
    <scope>NUCLEOTIDE SEQUENCE [LARGE SCALE GENOMIC DNA]</scope>
    <source>
        <strain evidence="2 3">PLY_AMNH</strain>
    </source>
</reference>
<evidence type="ECO:0000313" key="2">
    <source>
        <dbReference type="EMBL" id="KAK3239222.1"/>
    </source>
</evidence>
<evidence type="ECO:0000313" key="3">
    <source>
        <dbReference type="Proteomes" id="UP001190700"/>
    </source>
</evidence>
<feature type="compositionally biased region" description="Pro residues" evidence="1">
    <location>
        <begin position="104"/>
        <end position="144"/>
    </location>
</feature>
<dbReference type="Proteomes" id="UP001190700">
    <property type="component" value="Unassembled WGS sequence"/>
</dbReference>
<comment type="caution">
    <text evidence="2">The sequence shown here is derived from an EMBL/GenBank/DDBJ whole genome shotgun (WGS) entry which is preliminary data.</text>
</comment>
<protein>
    <submittedName>
        <fullName evidence="2">Uncharacterized protein</fullName>
    </submittedName>
</protein>
<proteinExistence type="predicted"/>
<feature type="region of interest" description="Disordered" evidence="1">
    <location>
        <begin position="87"/>
        <end position="144"/>
    </location>
</feature>
<organism evidence="2 3">
    <name type="scientific">Cymbomonas tetramitiformis</name>
    <dbReference type="NCBI Taxonomy" id="36881"/>
    <lineage>
        <taxon>Eukaryota</taxon>
        <taxon>Viridiplantae</taxon>
        <taxon>Chlorophyta</taxon>
        <taxon>Pyramimonadophyceae</taxon>
        <taxon>Pyramimonadales</taxon>
        <taxon>Pyramimonadaceae</taxon>
        <taxon>Cymbomonas</taxon>
    </lineage>
</organism>
<keyword evidence="3" id="KW-1185">Reference proteome</keyword>
<dbReference type="AlphaFoldDB" id="A0AAE0BMH1"/>
<gene>
    <name evidence="2" type="ORF">CYMTET_50835</name>
</gene>
<accession>A0AAE0BMH1</accession>
<evidence type="ECO:0000256" key="1">
    <source>
        <dbReference type="SAM" id="MobiDB-lite"/>
    </source>
</evidence>
<dbReference type="EMBL" id="LGRX02033989">
    <property type="protein sequence ID" value="KAK3239222.1"/>
    <property type="molecule type" value="Genomic_DNA"/>
</dbReference>
<sequence>MSKGATPLLWTRLARERNSSFTPEGLLNGGMALLVLFGWRIRAVQPEHESSQSASHFVAGRSLSSFTRQRVSLKTLNPEVPDLFSRRNAWRRGNQHDEDKTLPPVLPSPPYPPPIPSSPPPPDPPHPPLLPPPPSPPSPPLPSPPVKLPRGWACILDLHHRSMQNFNTRWEESCRARFKRHQPWAFRDPHVPELLDGPYSVQDWVSLLAGRRLGMVGDSITQQLIDATACEGERMGALLQPGYNATTLAALRKNGWRQPVALQPKDGGKRPSVVWYWREAIYQSERLKARARDKHGESRAPEGRLRLPLSQCHYSAVF</sequence>
<name>A0AAE0BMH1_9CHLO</name>